<dbReference type="InterPro" id="IPR005119">
    <property type="entry name" value="LysR_subst-bd"/>
</dbReference>
<dbReference type="InterPro" id="IPR036390">
    <property type="entry name" value="WH_DNA-bd_sf"/>
</dbReference>
<dbReference type="Gene3D" id="1.10.10.10">
    <property type="entry name" value="Winged helix-like DNA-binding domain superfamily/Winged helix DNA-binding domain"/>
    <property type="match status" value="1"/>
</dbReference>
<dbReference type="SUPFAM" id="SSF53850">
    <property type="entry name" value="Periplasmic binding protein-like II"/>
    <property type="match status" value="1"/>
</dbReference>
<keyword evidence="5" id="KW-0804">Transcription</keyword>
<dbReference type="RefSeq" id="WP_049747492.1">
    <property type="nucleotide sequence ID" value="NZ_CP012150.1"/>
</dbReference>
<dbReference type="SUPFAM" id="SSF46785">
    <property type="entry name" value="Winged helix' DNA-binding domain"/>
    <property type="match status" value="1"/>
</dbReference>
<dbReference type="Pfam" id="PF03466">
    <property type="entry name" value="LysR_substrate"/>
    <property type="match status" value="1"/>
</dbReference>
<dbReference type="EMBL" id="CP012150">
    <property type="protein sequence ID" value="AKS35034.1"/>
    <property type="molecule type" value="Genomic_DNA"/>
</dbReference>
<evidence type="ECO:0000313" key="7">
    <source>
        <dbReference type="EMBL" id="AKS35034.1"/>
    </source>
</evidence>
<proteinExistence type="inferred from homology"/>
<keyword evidence="4" id="KW-0010">Activator</keyword>
<dbReference type="PANTHER" id="PTHR30346:SF0">
    <property type="entry name" value="HCA OPERON TRANSCRIPTIONAL ACTIVATOR HCAR"/>
    <property type="match status" value="1"/>
</dbReference>
<gene>
    <name evidence="7" type="ORF">AFA91_27555</name>
</gene>
<dbReference type="Gene3D" id="3.40.190.10">
    <property type="entry name" value="Periplasmic binding protein-like II"/>
    <property type="match status" value="2"/>
</dbReference>
<keyword evidence="2" id="KW-0805">Transcription regulation</keyword>
<dbReference type="GO" id="GO:0032993">
    <property type="term" value="C:protein-DNA complex"/>
    <property type="evidence" value="ECO:0007669"/>
    <property type="project" value="TreeGrafter"/>
</dbReference>
<reference evidence="7 8" key="1">
    <citation type="submission" date="2015-07" db="EMBL/GenBank/DDBJ databases">
        <title>Complete genome sequence of Mycobacterium goodii X7B, a facultative thermophilic biodesulfurizing bacterium.</title>
        <authorList>
            <person name="Yu B."/>
            <person name="Li F."/>
            <person name="Xu P."/>
        </authorList>
    </citation>
    <scope>NUCLEOTIDE SEQUENCE [LARGE SCALE GENOMIC DNA]</scope>
    <source>
        <strain evidence="7 8">X7B</strain>
    </source>
</reference>
<evidence type="ECO:0000259" key="6">
    <source>
        <dbReference type="PROSITE" id="PS50931"/>
    </source>
</evidence>
<evidence type="ECO:0000256" key="2">
    <source>
        <dbReference type="ARBA" id="ARBA00023015"/>
    </source>
</evidence>
<dbReference type="PATRIC" id="fig|134601.6.peg.5691"/>
<dbReference type="GO" id="GO:0003700">
    <property type="term" value="F:DNA-binding transcription factor activity"/>
    <property type="evidence" value="ECO:0007669"/>
    <property type="project" value="InterPro"/>
</dbReference>
<accession>A0A0K0XC80</accession>
<dbReference type="STRING" id="134601.AFA91_27555"/>
<dbReference type="AlphaFoldDB" id="A0A0K0XC80"/>
<sequence>MNDISIKDITFADLEMLLAFSRTEHFGHTADELGVSVATVQRSIRALERKLGVALIEQSGRRVRMLRAGNVLAREAHAVLRARQEAVNTTLADAGFPQRLLRIAHTFSLGLGFVPRVLAELLVVHKGLRFRCWQGSATDVIAALLRGEADVAFTSVAPNEQDFVVEPLFTETLLLAVPVDDPLAERDSVALASVRDRTFVAMELGSSSRTHMVNACARAGFVPHITLEGNDLFVVESMVGAGIGVSVVPEGMTDHQHPRVVRLPIVDPEPSGRTTFLAYPRAGAQYESVHELALIARRHGRERHKPLQ</sequence>
<evidence type="ECO:0000256" key="4">
    <source>
        <dbReference type="ARBA" id="ARBA00023159"/>
    </source>
</evidence>
<dbReference type="Pfam" id="PF00126">
    <property type="entry name" value="HTH_1"/>
    <property type="match status" value="1"/>
</dbReference>
<dbReference type="PANTHER" id="PTHR30346">
    <property type="entry name" value="TRANSCRIPTIONAL DUAL REGULATOR HCAR-RELATED"/>
    <property type="match status" value="1"/>
</dbReference>
<evidence type="ECO:0000256" key="1">
    <source>
        <dbReference type="ARBA" id="ARBA00009437"/>
    </source>
</evidence>
<dbReference type="InterPro" id="IPR036388">
    <property type="entry name" value="WH-like_DNA-bd_sf"/>
</dbReference>
<dbReference type="OrthoDB" id="9803735at2"/>
<protein>
    <recommendedName>
        <fullName evidence="6">HTH lysR-type domain-containing protein</fullName>
    </recommendedName>
</protein>
<dbReference type="KEGG" id="mgo:AFA91_27555"/>
<dbReference type="InterPro" id="IPR000847">
    <property type="entry name" value="LysR_HTH_N"/>
</dbReference>
<dbReference type="Proteomes" id="UP000062255">
    <property type="component" value="Chromosome"/>
</dbReference>
<dbReference type="PROSITE" id="PS50931">
    <property type="entry name" value="HTH_LYSR"/>
    <property type="match status" value="1"/>
</dbReference>
<evidence type="ECO:0000313" key="8">
    <source>
        <dbReference type="Proteomes" id="UP000062255"/>
    </source>
</evidence>
<comment type="similarity">
    <text evidence="1">Belongs to the LysR transcriptional regulatory family.</text>
</comment>
<keyword evidence="3" id="KW-0238">DNA-binding</keyword>
<name>A0A0K0XC80_MYCGD</name>
<organism evidence="7 8">
    <name type="scientific">Mycolicibacterium goodii</name>
    <name type="common">Mycobacterium goodii</name>
    <dbReference type="NCBI Taxonomy" id="134601"/>
    <lineage>
        <taxon>Bacteria</taxon>
        <taxon>Bacillati</taxon>
        <taxon>Actinomycetota</taxon>
        <taxon>Actinomycetes</taxon>
        <taxon>Mycobacteriales</taxon>
        <taxon>Mycobacteriaceae</taxon>
        <taxon>Mycolicibacterium</taxon>
    </lineage>
</organism>
<evidence type="ECO:0000256" key="3">
    <source>
        <dbReference type="ARBA" id="ARBA00023125"/>
    </source>
</evidence>
<evidence type="ECO:0000256" key="5">
    <source>
        <dbReference type="ARBA" id="ARBA00023163"/>
    </source>
</evidence>
<dbReference type="GO" id="GO:0003677">
    <property type="term" value="F:DNA binding"/>
    <property type="evidence" value="ECO:0007669"/>
    <property type="project" value="UniProtKB-KW"/>
</dbReference>
<feature type="domain" description="HTH lysR-type" evidence="6">
    <location>
        <begin position="9"/>
        <end position="66"/>
    </location>
</feature>